<comment type="caution">
    <text evidence="1">The sequence shown here is derived from an EMBL/GenBank/DDBJ whole genome shotgun (WGS) entry which is preliminary data.</text>
</comment>
<evidence type="ECO:0000313" key="2">
    <source>
        <dbReference type="Proteomes" id="UP000518605"/>
    </source>
</evidence>
<protein>
    <recommendedName>
        <fullName evidence="3">DUF4868 domain-containing protein</fullName>
    </recommendedName>
</protein>
<dbReference type="EMBL" id="JACHXW010000021">
    <property type="protein sequence ID" value="MBB3155033.1"/>
    <property type="molecule type" value="Genomic_DNA"/>
</dbReference>
<dbReference type="Proteomes" id="UP000518605">
    <property type="component" value="Unassembled WGS sequence"/>
</dbReference>
<organism evidence="1 2">
    <name type="scientific">Paenibacillus endophyticus</name>
    <dbReference type="NCBI Taxonomy" id="1294268"/>
    <lineage>
        <taxon>Bacteria</taxon>
        <taxon>Bacillati</taxon>
        <taxon>Bacillota</taxon>
        <taxon>Bacilli</taxon>
        <taxon>Bacillales</taxon>
        <taxon>Paenibacillaceae</taxon>
        <taxon>Paenibacillus</taxon>
    </lineage>
</organism>
<evidence type="ECO:0008006" key="3">
    <source>
        <dbReference type="Google" id="ProtNLM"/>
    </source>
</evidence>
<accession>A0A7W5GD39</accession>
<sequence>MKLTRELTNDIETRLKKAVFVGRLTTDEELTYSMLEPVKEDNQEFIVFHIKCLSDIPDELAQYFLYQNRIFRGSTRSANNIQKIKWQLDPNFDKLRPEDQRNVLQQQLENKLVLFSLYANNANLFLDIIKIEDTKDHGFEEKYEIIPGPQLNMKERRGEFEDRMKQGRPFVLPHHPDLFLSSRLVYFDKVLYSQLKLKTSGNAATYYLQEQEEVRCMEIDSDFFDNIKLRHGDHIYVVASTVYHRMINNLRAEGFSLQESKARQDERNRKNSLVKTAVAAISQNDEQPIPLIASEETFAKEKLTEVAEAAFLSLLMENAGAKGLYFDQTDIVNVHIPASKRTC</sequence>
<evidence type="ECO:0000313" key="1">
    <source>
        <dbReference type="EMBL" id="MBB3155033.1"/>
    </source>
</evidence>
<reference evidence="1 2" key="1">
    <citation type="submission" date="2020-08" db="EMBL/GenBank/DDBJ databases">
        <title>Genomic Encyclopedia of Type Strains, Phase III (KMG-III): the genomes of soil and plant-associated and newly described type strains.</title>
        <authorList>
            <person name="Whitman W."/>
        </authorList>
    </citation>
    <scope>NUCLEOTIDE SEQUENCE [LARGE SCALE GENOMIC DNA]</scope>
    <source>
        <strain evidence="1 2">CECT 8234</strain>
    </source>
</reference>
<dbReference type="AlphaFoldDB" id="A0A7W5GD39"/>
<dbReference type="RefSeq" id="WP_183569353.1">
    <property type="nucleotide sequence ID" value="NZ_CBCSLB010000020.1"/>
</dbReference>
<proteinExistence type="predicted"/>
<name>A0A7W5GD39_9BACL</name>
<gene>
    <name evidence="1" type="ORF">FHS16_005140</name>
</gene>
<keyword evidence="2" id="KW-1185">Reference proteome</keyword>